<sequence>MNRGFYQKSAKSDIYDYENRRDDLDKSSDSEGMDSFIEIYEKFHDMLSKLNIPSSIDTPNDDPGVSGERYPSCASEERSRSAEQSSTDCGTAGTSSIVDSPINVASPMETKLSLRTGVSDEALTLGTSMSLSERLLANVGLPPPPPYSEHDSAGVTSQK</sequence>
<dbReference type="Proteomes" id="UP000267606">
    <property type="component" value="Unassembled WGS sequence"/>
</dbReference>
<reference evidence="2 3" key="2">
    <citation type="submission" date="2018-11" db="EMBL/GenBank/DDBJ databases">
        <authorList>
            <consortium name="Pathogen Informatics"/>
        </authorList>
    </citation>
    <scope>NUCLEOTIDE SEQUENCE [LARGE SCALE GENOMIC DNA]</scope>
</reference>
<evidence type="ECO:0000256" key="1">
    <source>
        <dbReference type="SAM" id="MobiDB-lite"/>
    </source>
</evidence>
<feature type="compositionally biased region" description="Polar residues" evidence="1">
    <location>
        <begin position="87"/>
        <end position="98"/>
    </location>
</feature>
<evidence type="ECO:0000313" key="3">
    <source>
        <dbReference type="Proteomes" id="UP000267606"/>
    </source>
</evidence>
<dbReference type="WBParaSite" id="OFLC_0001032201-mRNA-1">
    <property type="protein sequence ID" value="OFLC_0001032201-mRNA-1"/>
    <property type="gene ID" value="OFLC_0001032201"/>
</dbReference>
<evidence type="ECO:0000313" key="4">
    <source>
        <dbReference type="WBParaSite" id="OFLC_0001032201-mRNA-1"/>
    </source>
</evidence>
<feature type="region of interest" description="Disordered" evidence="1">
    <location>
        <begin position="139"/>
        <end position="159"/>
    </location>
</feature>
<name>A0A183HS61_9BILA</name>
<proteinExistence type="predicted"/>
<evidence type="ECO:0000313" key="2">
    <source>
        <dbReference type="EMBL" id="VDO67607.1"/>
    </source>
</evidence>
<reference evidence="4" key="1">
    <citation type="submission" date="2016-06" db="UniProtKB">
        <authorList>
            <consortium name="WormBaseParasite"/>
        </authorList>
    </citation>
    <scope>IDENTIFICATION</scope>
</reference>
<feature type="region of interest" description="Disordered" evidence="1">
    <location>
        <begin position="51"/>
        <end position="102"/>
    </location>
</feature>
<organism evidence="4">
    <name type="scientific">Onchocerca flexuosa</name>
    <dbReference type="NCBI Taxonomy" id="387005"/>
    <lineage>
        <taxon>Eukaryota</taxon>
        <taxon>Metazoa</taxon>
        <taxon>Ecdysozoa</taxon>
        <taxon>Nematoda</taxon>
        <taxon>Chromadorea</taxon>
        <taxon>Rhabditida</taxon>
        <taxon>Spirurina</taxon>
        <taxon>Spiruromorpha</taxon>
        <taxon>Filarioidea</taxon>
        <taxon>Onchocercidae</taxon>
        <taxon>Onchocerca</taxon>
    </lineage>
</organism>
<dbReference type="AlphaFoldDB" id="A0A183HS61"/>
<dbReference type="STRING" id="387005.A0A183HS61"/>
<protein>
    <submittedName>
        <fullName evidence="4">Phosphoprotein</fullName>
    </submittedName>
</protein>
<gene>
    <name evidence="2" type="ORF">OFLC_LOCUS10322</name>
</gene>
<keyword evidence="3" id="KW-1185">Reference proteome</keyword>
<accession>A0A183HS61</accession>
<dbReference type="EMBL" id="UZAJ01013636">
    <property type="protein sequence ID" value="VDO67607.1"/>
    <property type="molecule type" value="Genomic_DNA"/>
</dbReference>